<evidence type="ECO:0000256" key="15">
    <source>
        <dbReference type="ARBA" id="ARBA00031076"/>
    </source>
</evidence>
<comment type="cofactor">
    <cofactor evidence="2">
        <name>Ca(2+)</name>
        <dbReference type="ChEBI" id="CHEBI:29108"/>
    </cofactor>
</comment>
<evidence type="ECO:0000313" key="23">
    <source>
        <dbReference type="EMBL" id="NMF03035.1"/>
    </source>
</evidence>
<dbReference type="Pfam" id="PF00128">
    <property type="entry name" value="Alpha-amylase"/>
    <property type="match status" value="2"/>
</dbReference>
<evidence type="ECO:0000256" key="4">
    <source>
        <dbReference type="ARBA" id="ARBA00012595"/>
    </source>
</evidence>
<feature type="domain" description="Alpha-amylase C-terminal" evidence="20">
    <location>
        <begin position="447"/>
        <end position="526"/>
    </location>
</feature>
<feature type="signal peptide" evidence="19">
    <location>
        <begin position="1"/>
        <end position="37"/>
    </location>
</feature>
<dbReference type="SMART" id="SM00642">
    <property type="entry name" value="Aamy"/>
    <property type="match status" value="1"/>
</dbReference>
<dbReference type="CDD" id="cd11341">
    <property type="entry name" value="AmyAc_Pullulanase_LD-like"/>
    <property type="match status" value="1"/>
</dbReference>
<dbReference type="InterPro" id="IPR006046">
    <property type="entry name" value="Alpha_amylase"/>
</dbReference>
<evidence type="ECO:0000256" key="3">
    <source>
        <dbReference type="ARBA" id="ARBA00008061"/>
    </source>
</evidence>
<dbReference type="PRINTS" id="PR00110">
    <property type="entry name" value="ALPHAAMYLASE"/>
</dbReference>
<feature type="domain" description="Glycosyl hydrolase family 13 catalytic" evidence="21">
    <location>
        <begin position="66"/>
        <end position="435"/>
    </location>
</feature>
<evidence type="ECO:0000256" key="17">
    <source>
        <dbReference type="SAM" id="MobiDB-lite"/>
    </source>
</evidence>
<dbReference type="SUPFAM" id="SSF51445">
    <property type="entry name" value="(Trans)glycosidases"/>
    <property type="match status" value="2"/>
</dbReference>
<keyword evidence="10 23" id="KW-0326">Glycosidase</keyword>
<evidence type="ECO:0000256" key="9">
    <source>
        <dbReference type="ARBA" id="ARBA00022837"/>
    </source>
</evidence>
<dbReference type="InterPro" id="IPR005323">
    <property type="entry name" value="CBM41_pullulanase"/>
</dbReference>
<evidence type="ECO:0000259" key="22">
    <source>
        <dbReference type="SMART" id="SM01066"/>
    </source>
</evidence>
<dbReference type="InterPro" id="IPR005085">
    <property type="entry name" value="CBM25"/>
</dbReference>
<sequence length="1736" mass="186636">MAIQRFSSAAKRTFGAAVCAAMVLGSGALVLPSIAQAGDTSDPSGSSSTTSSNVSAANAADWVNSDVQVIAFQQTWNTIAQECKDTYGPEGVGYVEVSPPQESIKGSSWSTSYQPVSYKLDSKLGTEAEFKNMITVCKAQGVGIIADVVMNNTASPDNKGTFTGTNGSEYTPDTGSFPGFATSTYPDGLTAADFHTCTKQVADYKNQEEVQQCRLLGMLDFDSESEKVQDIEADYMARMYNYGVLGFRIDAAKHINTDSLHALKAKLAQKIGKNASDIYWIQEVIGNASEAAGIQPPHYTQNGTVTEFGFKSEMSQAFNNNVTSLKDLAKRLSGDLSSNDANVFVTNWDTERDNGTITYKDSGKYQLANAFMLAYGYGTPRLMSGYKFDNRDAGAPGATDTTVPDVDMNKACSTNTGDWNCEQRWTSTRGMIAFHKYVGDTATSPVKDWQSNGNDSIAFSRGTKGFLALNNGTKALDVTYDTTLPDGKYCNVFSTQDCSQTVTVSGGKVKTTIPARSAIALYGGATKASHPAASATTDPSDPKVEIKDEAVKPTDTTLTVYYKNDNGYKQPYIHYGVGETWTDVPGKAMTYDKTSGYWKYTIETGGNAVQYVFNDGSNSWDNPNGGGNYEAAKGIVQQTVTDHASTVGSPKTYHQNGKTRLVVHYKAPAGDKARALWVWGSNSNTSAKLDGQQIEFSGTDCWGEVATVTFDGTYTDFGVIIKGKDDWDKVGQNDRNVKVAADGTAEIWVDGTASDLEQTLTVAPADYVSSCKGYDVNITVHYYRDDGLYFNAGDTTNKTPQWDLWTWSGAGSVNSQQSLTSHDDWGEISTWTLKNYKYPTDTSSGASDIGLLRRYGGDAWIKEPDGGDHFIPADSLVFDSATKTGKAEVWLVAGDPTVYTAQPSLTVSVRSAEIADAKKIAVKLSGEPSGDVTATVTDENRKTVDVADVKADKATVTVTTKDDLAVDGAYTVTVSNDKGDKIGSATAVAGAIVRTDDFDKTYAYDGDDLGATWTKSKTTFKVWAPTAKGVDLVVYKSDTSADAEQDYTSPMIKGDKGVWSVAVDGDLKDTAYQYRLTFADGTVNYSPDPYATAAVVNGKRSVVLSDAEKSIKDFDRMPSFGSSSNAVIAETHIRDLTKNANSGVSEANRGKYLGVVEEGTTNTEGKATGLDYLKQLGITHVQIQPMFDYASVDETKALDDSNYNWGYDPENYNVPEGSYSSNASDPSTRIVEAKEMVNGLHKNGLRVIMDVVYNHVADASTNPFNLTVPGYYFRYNADGSMVNNSGCGNDTASERAMMRKYIVDSVTYWAKNYNVDGFRFDLMGLEDLETMKEVRAALDKIDPGIIIVGEGWDMNTTMDKSKMSIQPNAYELDNTDSNGTKTGSTVSFFNDSIRDGLKGSVFSDTDTGFISGKKDQENLILHNMLGCPYDTSEGATTCWNGNAQDHYQTASQVVQYAEIHDNMTLYDKLVKSVPNDDEATRTKRAELADSAVFLAQGISEIQLGQEFLRTKNGDGNSYKSGDSVNAIDWDRLNDANYGASAEYVKGLIALRKKVAAFRMSDYDQIANNTKVLQAKDGVVAYQVKDDDGTYVVILNANDADSMVSGLTAGDYKLLVSDGTVTADASKAKTAAITDAGYTAPALSATVLAFVPSTKTDTPGDKADDKGNAPAQKDDNGNTAAKPQDGKSAAQAANQPADLAKTGASVAGAILVCLALALAGAMSLAGERRAKHGAYRD</sequence>
<dbReference type="PANTHER" id="PTHR43002">
    <property type="entry name" value="GLYCOGEN DEBRANCHING ENZYME"/>
    <property type="match status" value="1"/>
</dbReference>
<dbReference type="SUPFAM" id="SSF51011">
    <property type="entry name" value="Glycosyl hydrolase domain"/>
    <property type="match status" value="1"/>
</dbReference>
<dbReference type="Pfam" id="PF02806">
    <property type="entry name" value="Alpha-amylase_C"/>
    <property type="match status" value="1"/>
</dbReference>
<dbReference type="GO" id="GO:0004556">
    <property type="term" value="F:alpha-amylase activity"/>
    <property type="evidence" value="ECO:0007669"/>
    <property type="project" value="UniProtKB-EC"/>
</dbReference>
<name>A0A848CZ68_9BIFI</name>
<dbReference type="InterPro" id="IPR013780">
    <property type="entry name" value="Glyco_hydro_b"/>
</dbReference>
<keyword evidence="18" id="KW-1133">Transmembrane helix</keyword>
<dbReference type="Gene3D" id="2.60.40.1110">
    <property type="match status" value="2"/>
</dbReference>
<feature type="compositionally biased region" description="Basic and acidic residues" evidence="17">
    <location>
        <begin position="1657"/>
        <end position="1675"/>
    </location>
</feature>
<evidence type="ECO:0000256" key="6">
    <source>
        <dbReference type="ARBA" id="ARBA00022723"/>
    </source>
</evidence>
<dbReference type="InterPro" id="IPR013783">
    <property type="entry name" value="Ig-like_fold"/>
</dbReference>
<dbReference type="Gene3D" id="3.20.20.80">
    <property type="entry name" value="Glycosidases"/>
    <property type="match status" value="2"/>
</dbReference>
<comment type="caution">
    <text evidence="23">The sequence shown here is derived from an EMBL/GenBank/DDBJ whole genome shotgun (WGS) entry which is preliminary data.</text>
</comment>
<dbReference type="Gene3D" id="2.60.40.1180">
    <property type="entry name" value="Golgi alpha-mannosidase II"/>
    <property type="match status" value="2"/>
</dbReference>
<keyword evidence="8 23" id="KW-0378">Hydrolase</keyword>
<dbReference type="EC" id="3.2.1.1" evidence="4"/>
<dbReference type="InterPro" id="IPR011840">
    <property type="entry name" value="PulA_typeI"/>
</dbReference>
<keyword evidence="7 19" id="KW-0732">Signal</keyword>
<dbReference type="InterPro" id="IPR013784">
    <property type="entry name" value="Carb-bd-like_fold"/>
</dbReference>
<keyword evidence="9" id="KW-0106">Calcium</keyword>
<evidence type="ECO:0000256" key="1">
    <source>
        <dbReference type="ARBA" id="ARBA00000548"/>
    </source>
</evidence>
<comment type="catalytic activity">
    <reaction evidence="1">
        <text>Endohydrolysis of (1-&gt;4)-alpha-D-glucosidic linkages in polysaccharides containing three or more (1-&gt;4)-alpha-linked D-glucose units.</text>
        <dbReference type="EC" id="3.2.1.1"/>
    </reaction>
</comment>
<dbReference type="NCBIfam" id="TIGR02104">
    <property type="entry name" value="pulA_typeI"/>
    <property type="match status" value="1"/>
</dbReference>
<evidence type="ECO:0000256" key="2">
    <source>
        <dbReference type="ARBA" id="ARBA00001913"/>
    </source>
</evidence>
<evidence type="ECO:0000259" key="21">
    <source>
        <dbReference type="SMART" id="SM00642"/>
    </source>
</evidence>
<dbReference type="SUPFAM" id="SSF49452">
    <property type="entry name" value="Starch-binding domain-like"/>
    <property type="match status" value="2"/>
</dbReference>
<dbReference type="EC" id="3.2.1.41" evidence="12"/>
<protein>
    <recommendedName>
        <fullName evidence="5">Alpha-amylase</fullName>
        <ecNumber evidence="4">3.2.1.1</ecNumber>
        <ecNumber evidence="12">3.2.1.41</ecNumber>
    </recommendedName>
    <alternativeName>
        <fullName evidence="14">1,4-alpha-D-glucan glucanohydrolase</fullName>
    </alternativeName>
    <alternativeName>
        <fullName evidence="13">Alpha-dextrin endo-1,6-alpha-glucosidase</fullName>
    </alternativeName>
    <alternativeName>
        <fullName evidence="15">Pullulan 6-glucanohydrolase</fullName>
    </alternativeName>
</protein>
<dbReference type="CDD" id="cd02860">
    <property type="entry name" value="E_set_Pullulanase"/>
    <property type="match status" value="1"/>
</dbReference>
<dbReference type="InterPro" id="IPR017853">
    <property type="entry name" value="GH"/>
</dbReference>
<evidence type="ECO:0000256" key="12">
    <source>
        <dbReference type="ARBA" id="ARBA00024062"/>
    </source>
</evidence>
<dbReference type="GO" id="GO:2001070">
    <property type="term" value="F:starch binding"/>
    <property type="evidence" value="ECO:0007669"/>
    <property type="project" value="InterPro"/>
</dbReference>
<dbReference type="InterPro" id="IPR014756">
    <property type="entry name" value="Ig_E-set"/>
</dbReference>
<dbReference type="CDD" id="cd11317">
    <property type="entry name" value="AmyAc_bac_euk_AmyA"/>
    <property type="match status" value="1"/>
</dbReference>
<reference evidence="23 24" key="1">
    <citation type="submission" date="2020-04" db="EMBL/GenBank/DDBJ databases">
        <authorList>
            <person name="Hitch T.C.A."/>
            <person name="Wylensek D."/>
            <person name="Clavel T."/>
        </authorList>
    </citation>
    <scope>NUCLEOTIDE SEQUENCE [LARGE SCALE GENOMIC DNA]</scope>
    <source>
        <strain evidence="23 24">WCA-130-P53-4B</strain>
    </source>
</reference>
<evidence type="ECO:0000256" key="10">
    <source>
        <dbReference type="ARBA" id="ARBA00023295"/>
    </source>
</evidence>
<dbReference type="Proteomes" id="UP000583419">
    <property type="component" value="Unassembled WGS sequence"/>
</dbReference>
<dbReference type="Pfam" id="PF02922">
    <property type="entry name" value="CBM_48"/>
    <property type="match status" value="1"/>
</dbReference>
<dbReference type="GO" id="GO:0005975">
    <property type="term" value="P:carbohydrate metabolic process"/>
    <property type="evidence" value="ECO:0007669"/>
    <property type="project" value="InterPro"/>
</dbReference>
<feature type="chain" id="PRO_5032409456" description="Alpha-amylase" evidence="19">
    <location>
        <begin position="38"/>
        <end position="1736"/>
    </location>
</feature>
<dbReference type="GO" id="GO:0046872">
    <property type="term" value="F:metal ion binding"/>
    <property type="evidence" value="ECO:0007669"/>
    <property type="project" value="UniProtKB-KW"/>
</dbReference>
<keyword evidence="18" id="KW-0472">Membrane</keyword>
<feature type="domain" description="Carbohydrate binding module family 25" evidence="22">
    <location>
        <begin position="555"/>
        <end position="634"/>
    </location>
</feature>
<evidence type="ECO:0000256" key="14">
    <source>
        <dbReference type="ARBA" id="ARBA00030238"/>
    </source>
</evidence>
<organism evidence="23 24">
    <name type="scientific">Bifidobacterium boum</name>
    <dbReference type="NCBI Taxonomy" id="78343"/>
    <lineage>
        <taxon>Bacteria</taxon>
        <taxon>Bacillati</taxon>
        <taxon>Actinomycetota</taxon>
        <taxon>Actinomycetes</taxon>
        <taxon>Bifidobacteriales</taxon>
        <taxon>Bifidobacteriaceae</taxon>
        <taxon>Bifidobacterium</taxon>
    </lineage>
</organism>
<comment type="catalytic activity">
    <reaction evidence="11">
        <text>Hydrolysis of (1-&gt;6)-alpha-D-glucosidic linkages in pullulan, amylopectin and glycogen, and in the alpha- and beta-limit dextrins of amylopectin and glycogen.</text>
        <dbReference type="EC" id="3.2.1.41"/>
    </reaction>
</comment>
<dbReference type="SMART" id="SM00632">
    <property type="entry name" value="Aamy_C"/>
    <property type="match status" value="1"/>
</dbReference>
<dbReference type="Pfam" id="PF03714">
    <property type="entry name" value="PUD"/>
    <property type="match status" value="2"/>
</dbReference>
<comment type="similarity">
    <text evidence="3 16">Belongs to the glycosyl hydrolase 13 family.</text>
</comment>
<gene>
    <name evidence="23" type="primary">pulA</name>
    <name evidence="23" type="ORF">HF843_07650</name>
</gene>
<dbReference type="InterPro" id="IPR031319">
    <property type="entry name" value="A-amylase_C"/>
</dbReference>
<dbReference type="GO" id="GO:0051060">
    <property type="term" value="F:pullulanase activity"/>
    <property type="evidence" value="ECO:0007669"/>
    <property type="project" value="UniProtKB-EC"/>
</dbReference>
<dbReference type="SUPFAM" id="SSF81296">
    <property type="entry name" value="E set domains"/>
    <property type="match status" value="1"/>
</dbReference>
<evidence type="ECO:0000256" key="16">
    <source>
        <dbReference type="RuleBase" id="RU003615"/>
    </source>
</evidence>
<dbReference type="SMART" id="SM01066">
    <property type="entry name" value="CBM_25"/>
    <property type="match status" value="1"/>
</dbReference>
<evidence type="ECO:0000256" key="11">
    <source>
        <dbReference type="ARBA" id="ARBA00023965"/>
    </source>
</evidence>
<dbReference type="EMBL" id="JABAGJ010000010">
    <property type="protein sequence ID" value="NMF03035.1"/>
    <property type="molecule type" value="Genomic_DNA"/>
</dbReference>
<evidence type="ECO:0000313" key="24">
    <source>
        <dbReference type="Proteomes" id="UP000583419"/>
    </source>
</evidence>
<feature type="region of interest" description="Disordered" evidence="17">
    <location>
        <begin position="1655"/>
        <end position="1693"/>
    </location>
</feature>
<dbReference type="InterPro" id="IPR004193">
    <property type="entry name" value="Glyco_hydro_13_N"/>
</dbReference>
<evidence type="ECO:0000256" key="18">
    <source>
        <dbReference type="SAM" id="Phobius"/>
    </source>
</evidence>
<proteinExistence type="inferred from homology"/>
<evidence type="ECO:0000256" key="5">
    <source>
        <dbReference type="ARBA" id="ARBA00017303"/>
    </source>
</evidence>
<evidence type="ECO:0000256" key="8">
    <source>
        <dbReference type="ARBA" id="ARBA00022801"/>
    </source>
</evidence>
<dbReference type="Gene3D" id="2.60.40.10">
    <property type="entry name" value="Immunoglobulins"/>
    <property type="match status" value="2"/>
</dbReference>
<keyword evidence="18" id="KW-0812">Transmembrane</keyword>
<dbReference type="RefSeq" id="WP_168974004.1">
    <property type="nucleotide sequence ID" value="NZ_JABAGJ010000010.1"/>
</dbReference>
<evidence type="ECO:0000256" key="19">
    <source>
        <dbReference type="SAM" id="SignalP"/>
    </source>
</evidence>
<accession>A0A848CZ68</accession>
<dbReference type="InterPro" id="IPR006047">
    <property type="entry name" value="GH13_cat_dom"/>
</dbReference>
<evidence type="ECO:0000256" key="7">
    <source>
        <dbReference type="ARBA" id="ARBA00022729"/>
    </source>
</evidence>
<dbReference type="CDD" id="cd10315">
    <property type="entry name" value="CBM41_pullulanase"/>
    <property type="match status" value="2"/>
</dbReference>
<evidence type="ECO:0000256" key="13">
    <source>
        <dbReference type="ARBA" id="ARBA00029618"/>
    </source>
</evidence>
<keyword evidence="6" id="KW-0479">Metal-binding</keyword>
<evidence type="ECO:0000259" key="20">
    <source>
        <dbReference type="SMART" id="SM00632"/>
    </source>
</evidence>
<feature type="transmembrane region" description="Helical" evidence="18">
    <location>
        <begin position="1703"/>
        <end position="1725"/>
    </location>
</feature>
<dbReference type="InterPro" id="IPR006048">
    <property type="entry name" value="A-amylase/branching_C"/>
</dbReference>